<dbReference type="PANTHER" id="PTHR13069:SF36">
    <property type="entry name" value="TRNA METHYLTRANSFERASE 9B-RELATED"/>
    <property type="match status" value="1"/>
</dbReference>
<dbReference type="Gene3D" id="3.40.50.150">
    <property type="entry name" value="Vaccinia Virus protein VP39"/>
    <property type="match status" value="2"/>
</dbReference>
<feature type="non-terminal residue" evidence="4">
    <location>
        <position position="1"/>
    </location>
</feature>
<comment type="caution">
    <text evidence="4">The sequence shown here is derived from an EMBL/GenBank/DDBJ whole genome shotgun (WGS) entry which is preliminary data.</text>
</comment>
<proteinExistence type="predicted"/>
<feature type="domain" description="Methyltransferase type 11" evidence="3">
    <location>
        <begin position="52"/>
        <end position="140"/>
    </location>
</feature>
<dbReference type="GO" id="GO:0005737">
    <property type="term" value="C:cytoplasm"/>
    <property type="evidence" value="ECO:0007669"/>
    <property type="project" value="TreeGrafter"/>
</dbReference>
<evidence type="ECO:0000256" key="2">
    <source>
        <dbReference type="ARBA" id="ARBA00022679"/>
    </source>
</evidence>
<accession>A0A7K6XTZ6</accession>
<gene>
    <name evidence="4" type="primary">Trmt9b</name>
    <name evidence="4" type="ORF">PROCAF_R00795</name>
</gene>
<evidence type="ECO:0000313" key="5">
    <source>
        <dbReference type="Proteomes" id="UP000587587"/>
    </source>
</evidence>
<dbReference type="Proteomes" id="UP000587587">
    <property type="component" value="Unassembled WGS sequence"/>
</dbReference>
<keyword evidence="5" id="KW-1185">Reference proteome</keyword>
<dbReference type="GO" id="GO:0005634">
    <property type="term" value="C:nucleus"/>
    <property type="evidence" value="ECO:0007669"/>
    <property type="project" value="TreeGrafter"/>
</dbReference>
<evidence type="ECO:0000259" key="3">
    <source>
        <dbReference type="Pfam" id="PF08241"/>
    </source>
</evidence>
<feature type="non-terminal residue" evidence="4">
    <location>
        <position position="455"/>
    </location>
</feature>
<reference evidence="4 5" key="1">
    <citation type="submission" date="2019-09" db="EMBL/GenBank/DDBJ databases">
        <title>Bird 10,000 Genomes (B10K) Project - Family phase.</title>
        <authorList>
            <person name="Zhang G."/>
        </authorList>
    </citation>
    <scope>NUCLEOTIDE SEQUENCE [LARGE SCALE GENOMIC DNA]</scope>
    <source>
        <strain evidence="4">B10K-UC-030-53</strain>
    </source>
</reference>
<name>A0A7K6XTZ6_9PASE</name>
<organism evidence="4 5">
    <name type="scientific">Promerops cafer</name>
    <name type="common">Cape sugarbird</name>
    <dbReference type="NCBI Taxonomy" id="254652"/>
    <lineage>
        <taxon>Eukaryota</taxon>
        <taxon>Metazoa</taxon>
        <taxon>Chordata</taxon>
        <taxon>Craniata</taxon>
        <taxon>Vertebrata</taxon>
        <taxon>Euteleostomi</taxon>
        <taxon>Archelosauria</taxon>
        <taxon>Archosauria</taxon>
        <taxon>Dinosauria</taxon>
        <taxon>Saurischia</taxon>
        <taxon>Theropoda</taxon>
        <taxon>Coelurosauria</taxon>
        <taxon>Aves</taxon>
        <taxon>Neognathae</taxon>
        <taxon>Neoaves</taxon>
        <taxon>Telluraves</taxon>
        <taxon>Australaves</taxon>
        <taxon>Passeriformes</taxon>
        <taxon>Passeroidea</taxon>
        <taxon>Nectariniidae</taxon>
        <taxon>Promerops</taxon>
    </lineage>
</organism>
<dbReference type="InterPro" id="IPR051422">
    <property type="entry name" value="AlkB_tRNA_MeTrf/Diox"/>
</dbReference>
<dbReference type="GO" id="GO:0008757">
    <property type="term" value="F:S-adenosylmethionine-dependent methyltransferase activity"/>
    <property type="evidence" value="ECO:0007669"/>
    <property type="project" value="InterPro"/>
</dbReference>
<dbReference type="GO" id="GO:0002098">
    <property type="term" value="P:tRNA wobble uridine modification"/>
    <property type="evidence" value="ECO:0007669"/>
    <property type="project" value="TreeGrafter"/>
</dbReference>
<dbReference type="PANTHER" id="PTHR13069">
    <property type="entry name" value="ALKYLATED DNA REPAIR PROTEIN ALKB HOMOLOG 8"/>
    <property type="match status" value="1"/>
</dbReference>
<dbReference type="SUPFAM" id="SSF53335">
    <property type="entry name" value="S-adenosyl-L-methionine-dependent methyltransferases"/>
    <property type="match status" value="1"/>
</dbReference>
<dbReference type="GO" id="GO:0030488">
    <property type="term" value="P:tRNA methylation"/>
    <property type="evidence" value="ECO:0007669"/>
    <property type="project" value="TreeGrafter"/>
</dbReference>
<protein>
    <submittedName>
        <fullName evidence="4">TRM9B methyltransferase</fullName>
    </submittedName>
</protein>
<dbReference type="FunFam" id="3.40.50.150:FF:000195">
    <property type="entry name" value="Methyltransferase domain containing protein"/>
    <property type="match status" value="1"/>
</dbReference>
<dbReference type="CDD" id="cd02440">
    <property type="entry name" value="AdoMet_MTases"/>
    <property type="match status" value="1"/>
</dbReference>
<dbReference type="GO" id="GO:0000049">
    <property type="term" value="F:tRNA binding"/>
    <property type="evidence" value="ECO:0007669"/>
    <property type="project" value="TreeGrafter"/>
</dbReference>
<dbReference type="InterPro" id="IPR029063">
    <property type="entry name" value="SAM-dependent_MTases_sf"/>
</dbReference>
<dbReference type="GO" id="GO:0106335">
    <property type="term" value="F:tRNA (5-carboxymethyluridine(34)-5-O)-methyltransferase activity"/>
    <property type="evidence" value="ECO:0007669"/>
    <property type="project" value="TreeGrafter"/>
</dbReference>
<dbReference type="AlphaFoldDB" id="A0A7K6XTZ6"/>
<dbReference type="EMBL" id="VZSE01010647">
    <property type="protein sequence ID" value="NWX62800.1"/>
    <property type="molecule type" value="Genomic_DNA"/>
</dbReference>
<dbReference type="Pfam" id="PF08241">
    <property type="entry name" value="Methyltransf_11"/>
    <property type="match status" value="1"/>
</dbReference>
<dbReference type="InterPro" id="IPR013216">
    <property type="entry name" value="Methyltransf_11"/>
</dbReference>
<keyword evidence="1 4" id="KW-0489">Methyltransferase</keyword>
<evidence type="ECO:0000313" key="4">
    <source>
        <dbReference type="EMBL" id="NWX62800.1"/>
    </source>
</evidence>
<sequence length="455" mass="51389">MNPAAVRLVGTNPHFVFQENLGLQKSSYYFHCFRRERKCLEYMTSDLVSFSLGCGTGKYLSVNSQVYNLGCDYCEGLVEIARKKGDEVLVCDNLNLPFRDQCFNAVISIGVIHHFSTKQRRIKAIKEMARILTPGGQIMIYVWAMEQKNRRFEKQDVFVPWNKALCSRHFSESNQSGDKGEFVHTAKGQDIHPAQLVISECSYQNNLQPEADSKHSRNTDRCLPRACCMKISEEENRFYSALGRSFRSWFFSRSLDESALRKQSDKMKHLKHEGAWANSTVPVQHSRHCSLDLGHHGALLNEQSLDDDDDVFVESLSLKKPQWSPATDALKDLNLNGGHQSVAQSKGDKASFINGPVEDRDCICGCNKDGAGKSDASKFFKRTSTTDSTDSALESAVSVGDQTDAVLDTKAFMRYYHVFREGELSSLVEENVPELQILSSCYDHGNWCIIAERRE</sequence>
<evidence type="ECO:0000256" key="1">
    <source>
        <dbReference type="ARBA" id="ARBA00022603"/>
    </source>
</evidence>
<keyword evidence="2 4" id="KW-0808">Transferase</keyword>